<dbReference type="GO" id="GO:0022857">
    <property type="term" value="F:transmembrane transporter activity"/>
    <property type="evidence" value="ECO:0007669"/>
    <property type="project" value="InterPro"/>
</dbReference>
<dbReference type="InterPro" id="IPR058627">
    <property type="entry name" value="MdtA-like_C"/>
</dbReference>
<protein>
    <submittedName>
        <fullName evidence="8">Efflux RND transporter periplasmic adaptor subunit</fullName>
    </submittedName>
</protein>
<feature type="domain" description="Multidrug resistance protein MdtA-like alpha-helical hairpin" evidence="4">
    <location>
        <begin position="110"/>
        <end position="179"/>
    </location>
</feature>
<evidence type="ECO:0000259" key="6">
    <source>
        <dbReference type="Pfam" id="PF25944"/>
    </source>
</evidence>
<dbReference type="Pfam" id="PF25917">
    <property type="entry name" value="BSH_RND"/>
    <property type="match status" value="1"/>
</dbReference>
<evidence type="ECO:0000259" key="4">
    <source>
        <dbReference type="Pfam" id="PF25876"/>
    </source>
</evidence>
<evidence type="ECO:0000256" key="1">
    <source>
        <dbReference type="ARBA" id="ARBA00004196"/>
    </source>
</evidence>
<reference evidence="8 9" key="1">
    <citation type="submission" date="2020-04" db="EMBL/GenBank/DDBJ databases">
        <title>Hymenobacter polaris sp. nov., isolated from Arctic soil.</title>
        <authorList>
            <person name="Dahal R.H."/>
        </authorList>
    </citation>
    <scope>NUCLEOTIDE SEQUENCE [LARGE SCALE GENOMIC DNA]</scope>
    <source>
        <strain evidence="8 9">RP-2-7</strain>
    </source>
</reference>
<dbReference type="InterPro" id="IPR058626">
    <property type="entry name" value="MdtA-like_b-barrel"/>
</dbReference>
<dbReference type="GO" id="GO:0030313">
    <property type="term" value="C:cell envelope"/>
    <property type="evidence" value="ECO:0007669"/>
    <property type="project" value="UniProtKB-SubCell"/>
</dbReference>
<evidence type="ECO:0000259" key="7">
    <source>
        <dbReference type="Pfam" id="PF25967"/>
    </source>
</evidence>
<dbReference type="EMBL" id="JABBGH010000002">
    <property type="protein sequence ID" value="NML65711.1"/>
    <property type="molecule type" value="Genomic_DNA"/>
</dbReference>
<dbReference type="InterPro" id="IPR006143">
    <property type="entry name" value="RND_pump_MFP"/>
</dbReference>
<dbReference type="PROSITE" id="PS51257">
    <property type="entry name" value="PROKAR_LIPOPROTEIN"/>
    <property type="match status" value="1"/>
</dbReference>
<dbReference type="Proteomes" id="UP000559626">
    <property type="component" value="Unassembled WGS sequence"/>
</dbReference>
<dbReference type="NCBIfam" id="TIGR01730">
    <property type="entry name" value="RND_mfp"/>
    <property type="match status" value="1"/>
</dbReference>
<dbReference type="GO" id="GO:0005886">
    <property type="term" value="C:plasma membrane"/>
    <property type="evidence" value="ECO:0007669"/>
    <property type="project" value="TreeGrafter"/>
</dbReference>
<dbReference type="Pfam" id="PF25944">
    <property type="entry name" value="Beta-barrel_RND"/>
    <property type="match status" value="1"/>
</dbReference>
<comment type="caution">
    <text evidence="8">The sequence shown here is derived from an EMBL/GenBank/DDBJ whole genome shotgun (WGS) entry which is preliminary data.</text>
</comment>
<dbReference type="Pfam" id="PF25876">
    <property type="entry name" value="HH_MFP_RND"/>
    <property type="match status" value="1"/>
</dbReference>
<evidence type="ECO:0000313" key="9">
    <source>
        <dbReference type="Proteomes" id="UP000559626"/>
    </source>
</evidence>
<sequence>MLRPRPRLASPALSLLLASALGLGLAACTAKAEKDNSKAEAPPTLPVLTLTTSEQELFHDYVADIQAIRNVEVRAQVPGFLEKILVDEGKPVKKGQPMFQLNTELFRHDLLQAQAAVASAEAKATEARVERGRVQLLVSKNVIAKSELTLAESKVRDADAHVADARASVADARTQLSYTLIRAPFDGITDRIPLKMGSVVDKGTLLTTVSDLHQVYAYFDIGEGEYLALRRARELHPELHPDSVDLTMADGSRYPLAGRIETSESQIDPSTGSLAIRARFANPDRLLKHGSTGKVRLTTTLPKALMVPQRAAFELQDKNYVYVVDQSGTVHSRSFKPQTRIGPFYVVKDGLKPGERVVYEGTQELRDGQRIQPKTVQMDSLLADGE</sequence>
<evidence type="ECO:0000259" key="5">
    <source>
        <dbReference type="Pfam" id="PF25917"/>
    </source>
</evidence>
<proteinExistence type="inferred from homology"/>
<accession>A0A7Y0AE53</accession>
<gene>
    <name evidence="8" type="ORF">HHL22_10890</name>
</gene>
<dbReference type="Gene3D" id="2.40.30.170">
    <property type="match status" value="1"/>
</dbReference>
<feature type="signal peptide" evidence="3">
    <location>
        <begin position="1"/>
        <end position="32"/>
    </location>
</feature>
<keyword evidence="9" id="KW-1185">Reference proteome</keyword>
<dbReference type="PANTHER" id="PTHR30158:SF23">
    <property type="entry name" value="MULTIDRUG RESISTANCE PROTEIN MEXA"/>
    <property type="match status" value="1"/>
</dbReference>
<comment type="subcellular location">
    <subcellularLocation>
        <location evidence="1">Cell envelope</location>
    </subcellularLocation>
</comment>
<evidence type="ECO:0000256" key="3">
    <source>
        <dbReference type="SAM" id="SignalP"/>
    </source>
</evidence>
<dbReference type="Gene3D" id="2.40.50.100">
    <property type="match status" value="1"/>
</dbReference>
<evidence type="ECO:0000313" key="8">
    <source>
        <dbReference type="EMBL" id="NML65711.1"/>
    </source>
</evidence>
<name>A0A7Y0AE53_9BACT</name>
<dbReference type="PANTHER" id="PTHR30158">
    <property type="entry name" value="ACRA/E-RELATED COMPONENT OF DRUG EFFLUX TRANSPORTER"/>
    <property type="match status" value="1"/>
</dbReference>
<feature type="domain" description="Multidrug resistance protein MdtA-like C-terminal permuted SH3" evidence="7">
    <location>
        <begin position="304"/>
        <end position="363"/>
    </location>
</feature>
<evidence type="ECO:0000256" key="2">
    <source>
        <dbReference type="ARBA" id="ARBA00009477"/>
    </source>
</evidence>
<dbReference type="Gene3D" id="2.40.420.20">
    <property type="match status" value="1"/>
</dbReference>
<organism evidence="8 9">
    <name type="scientific">Hymenobacter polaris</name>
    <dbReference type="NCBI Taxonomy" id="2682546"/>
    <lineage>
        <taxon>Bacteria</taxon>
        <taxon>Pseudomonadati</taxon>
        <taxon>Bacteroidota</taxon>
        <taxon>Cytophagia</taxon>
        <taxon>Cytophagales</taxon>
        <taxon>Hymenobacteraceae</taxon>
        <taxon>Hymenobacter</taxon>
    </lineage>
</organism>
<feature type="chain" id="PRO_5031541217" evidence="3">
    <location>
        <begin position="33"/>
        <end position="386"/>
    </location>
</feature>
<dbReference type="Pfam" id="PF25967">
    <property type="entry name" value="RND-MFP_C"/>
    <property type="match status" value="1"/>
</dbReference>
<feature type="domain" description="Multidrug resistance protein MdtA-like barrel-sandwich hybrid" evidence="5">
    <location>
        <begin position="69"/>
        <end position="206"/>
    </location>
</feature>
<comment type="similarity">
    <text evidence="2">Belongs to the membrane fusion protein (MFP) (TC 8.A.1) family.</text>
</comment>
<dbReference type="InterPro" id="IPR058625">
    <property type="entry name" value="MdtA-like_BSH"/>
</dbReference>
<feature type="domain" description="Multidrug resistance protein MdtA-like beta-barrel" evidence="6">
    <location>
        <begin position="225"/>
        <end position="299"/>
    </location>
</feature>
<dbReference type="SUPFAM" id="SSF111369">
    <property type="entry name" value="HlyD-like secretion proteins"/>
    <property type="match status" value="1"/>
</dbReference>
<dbReference type="AlphaFoldDB" id="A0A7Y0AE53"/>
<dbReference type="GO" id="GO:0046677">
    <property type="term" value="P:response to antibiotic"/>
    <property type="evidence" value="ECO:0007669"/>
    <property type="project" value="TreeGrafter"/>
</dbReference>
<dbReference type="Gene3D" id="1.10.287.470">
    <property type="entry name" value="Helix hairpin bin"/>
    <property type="match status" value="1"/>
</dbReference>
<dbReference type="InterPro" id="IPR058624">
    <property type="entry name" value="MdtA-like_HH"/>
</dbReference>
<keyword evidence="3" id="KW-0732">Signal</keyword>